<evidence type="ECO:0000256" key="6">
    <source>
        <dbReference type="SAM" id="Phobius"/>
    </source>
</evidence>
<proteinExistence type="inferred from homology"/>
<dbReference type="EMBL" id="JASPKY010000240">
    <property type="protein sequence ID" value="KAK9717481.1"/>
    <property type="molecule type" value="Genomic_DNA"/>
</dbReference>
<keyword evidence="4 6" id="KW-1133">Transmembrane helix</keyword>
<evidence type="ECO:0000256" key="3">
    <source>
        <dbReference type="ARBA" id="ARBA00022692"/>
    </source>
</evidence>
<keyword evidence="3 6" id="KW-0812">Transmembrane</keyword>
<evidence type="ECO:0000256" key="2">
    <source>
        <dbReference type="ARBA" id="ARBA00006565"/>
    </source>
</evidence>
<evidence type="ECO:0000313" key="9">
    <source>
        <dbReference type="Proteomes" id="UP001458880"/>
    </source>
</evidence>
<reference evidence="8 9" key="1">
    <citation type="journal article" date="2024" name="BMC Genomics">
        <title>De novo assembly and annotation of Popillia japonica's genome with initial clues to its potential as an invasive pest.</title>
        <authorList>
            <person name="Cucini C."/>
            <person name="Boschi S."/>
            <person name="Funari R."/>
            <person name="Cardaioli E."/>
            <person name="Iannotti N."/>
            <person name="Marturano G."/>
            <person name="Paoli F."/>
            <person name="Bruttini M."/>
            <person name="Carapelli A."/>
            <person name="Frati F."/>
            <person name="Nardi F."/>
        </authorList>
    </citation>
    <scope>NUCLEOTIDE SEQUENCE [LARGE SCALE GENOMIC DNA]</scope>
    <source>
        <strain evidence="8">DMR45628</strain>
    </source>
</reference>
<comment type="subcellular location">
    <subcellularLocation>
        <location evidence="1">Endomembrane system</location>
        <topology evidence="1">Multi-pass membrane protein</topology>
    </subcellularLocation>
</comment>
<dbReference type="Proteomes" id="UP001458880">
    <property type="component" value="Unassembled WGS sequence"/>
</dbReference>
<feature type="transmembrane region" description="Helical" evidence="6">
    <location>
        <begin position="209"/>
        <end position="231"/>
    </location>
</feature>
<comment type="caution">
    <text evidence="8">The sequence shown here is derived from an EMBL/GenBank/DDBJ whole genome shotgun (WGS) entry which is preliminary data.</text>
</comment>
<sequence>MLSFGKFKLHYWPILSCCWCIISFITTYIISICNGHVYPFFPYISDTGTKPPESCVFAQLLNIEAILLGITLYIRYKQTEISIACTENVIRSSWNAVSLSVGWMACLGISIVANFQETNLLSVHLVGAFMIFGIGTIYLLLQARITLAFGKLTGSIHRAKKWLVLLRLLMATCLVPLFFITTVCGVISAQQFTGESIEYWTEEDGGFTLRLIGTFTEWTAVFLMMFFVLTYTSEFKIIQFKDIVFQSV</sequence>
<organism evidence="8 9">
    <name type="scientific">Popillia japonica</name>
    <name type="common">Japanese beetle</name>
    <dbReference type="NCBI Taxonomy" id="7064"/>
    <lineage>
        <taxon>Eukaryota</taxon>
        <taxon>Metazoa</taxon>
        <taxon>Ecdysozoa</taxon>
        <taxon>Arthropoda</taxon>
        <taxon>Hexapoda</taxon>
        <taxon>Insecta</taxon>
        <taxon>Pterygota</taxon>
        <taxon>Neoptera</taxon>
        <taxon>Endopterygota</taxon>
        <taxon>Coleoptera</taxon>
        <taxon>Polyphaga</taxon>
        <taxon>Scarabaeiformia</taxon>
        <taxon>Scarabaeidae</taxon>
        <taxon>Rutelinae</taxon>
        <taxon>Popillia</taxon>
    </lineage>
</organism>
<feature type="transmembrane region" description="Helical" evidence="6">
    <location>
        <begin position="121"/>
        <end position="141"/>
    </location>
</feature>
<dbReference type="PANTHER" id="PTHR21324:SF2">
    <property type="entry name" value="EG:22E5.9 PROTEIN"/>
    <property type="match status" value="1"/>
</dbReference>
<feature type="transmembrane region" description="Helical" evidence="6">
    <location>
        <begin position="96"/>
        <end position="115"/>
    </location>
</feature>
<name>A0AAW1KFW8_POPJA</name>
<keyword evidence="5 6" id="KW-0472">Membrane</keyword>
<comment type="similarity">
    <text evidence="2">Belongs to the DRAM/TMEM150 family.</text>
</comment>
<feature type="transmembrane region" description="Helical" evidence="6">
    <location>
        <begin position="57"/>
        <end position="76"/>
    </location>
</feature>
<gene>
    <name evidence="8" type="ORF">QE152_g23729</name>
</gene>
<dbReference type="InterPro" id="IPR050911">
    <property type="entry name" value="DRAM/TMEM150_Autophagy_Mod"/>
</dbReference>
<dbReference type="InterPro" id="IPR019402">
    <property type="entry name" value="CWH43_N"/>
</dbReference>
<protein>
    <submittedName>
        <fullName evidence="8">Frag1/DRAM/Sfk1 family</fullName>
    </submittedName>
</protein>
<dbReference type="AlphaFoldDB" id="A0AAW1KFW8"/>
<dbReference type="GO" id="GO:0012505">
    <property type="term" value="C:endomembrane system"/>
    <property type="evidence" value="ECO:0007669"/>
    <property type="project" value="UniProtKB-SubCell"/>
</dbReference>
<evidence type="ECO:0000256" key="1">
    <source>
        <dbReference type="ARBA" id="ARBA00004127"/>
    </source>
</evidence>
<dbReference type="Pfam" id="PF10277">
    <property type="entry name" value="Frag1"/>
    <property type="match status" value="1"/>
</dbReference>
<feature type="transmembrane region" description="Helical" evidence="6">
    <location>
        <begin position="162"/>
        <end position="189"/>
    </location>
</feature>
<dbReference type="PANTHER" id="PTHR21324">
    <property type="entry name" value="FASTING-INDUCIBLE INTEGRAL MEMBRANE PROTEIN TM6P1-RELATED"/>
    <property type="match status" value="1"/>
</dbReference>
<evidence type="ECO:0000256" key="5">
    <source>
        <dbReference type="ARBA" id="ARBA00023136"/>
    </source>
</evidence>
<evidence type="ECO:0000256" key="4">
    <source>
        <dbReference type="ARBA" id="ARBA00022989"/>
    </source>
</evidence>
<keyword evidence="9" id="KW-1185">Reference proteome</keyword>
<feature type="domain" description="CWH43-like N-terminal" evidence="7">
    <location>
        <begin position="11"/>
        <end position="236"/>
    </location>
</feature>
<evidence type="ECO:0000313" key="8">
    <source>
        <dbReference type="EMBL" id="KAK9717481.1"/>
    </source>
</evidence>
<accession>A0AAW1KFW8</accession>
<feature type="transmembrane region" description="Helical" evidence="6">
    <location>
        <begin position="12"/>
        <end position="37"/>
    </location>
</feature>
<evidence type="ECO:0000259" key="7">
    <source>
        <dbReference type="Pfam" id="PF10277"/>
    </source>
</evidence>